<organism evidence="1">
    <name type="scientific">marine sediment metagenome</name>
    <dbReference type="NCBI Taxonomy" id="412755"/>
    <lineage>
        <taxon>unclassified sequences</taxon>
        <taxon>metagenomes</taxon>
        <taxon>ecological metagenomes</taxon>
    </lineage>
</organism>
<evidence type="ECO:0000313" key="1">
    <source>
        <dbReference type="EMBL" id="KKM65566.1"/>
    </source>
</evidence>
<dbReference type="AlphaFoldDB" id="A0A0F9JSW8"/>
<protein>
    <submittedName>
        <fullName evidence="1">Uncharacterized protein</fullName>
    </submittedName>
</protein>
<sequence length="90" mass="10203">MTTNVPRTEVYEAIDGERDYQDSLVDDRFEKPRIELNIAGELILLREYLRRTELAYAENPGHVPPAVLVGIRKIAGIAVRALEQNGVVKR</sequence>
<comment type="caution">
    <text evidence="1">The sequence shown here is derived from an EMBL/GenBank/DDBJ whole genome shotgun (WGS) entry which is preliminary data.</text>
</comment>
<dbReference type="EMBL" id="LAZR01010704">
    <property type="protein sequence ID" value="KKM65566.1"/>
    <property type="molecule type" value="Genomic_DNA"/>
</dbReference>
<accession>A0A0F9JSW8</accession>
<gene>
    <name evidence="1" type="ORF">LCGC14_1490000</name>
</gene>
<name>A0A0F9JSW8_9ZZZZ</name>
<proteinExistence type="predicted"/>
<reference evidence="1" key="1">
    <citation type="journal article" date="2015" name="Nature">
        <title>Complex archaea that bridge the gap between prokaryotes and eukaryotes.</title>
        <authorList>
            <person name="Spang A."/>
            <person name="Saw J.H."/>
            <person name="Jorgensen S.L."/>
            <person name="Zaremba-Niedzwiedzka K."/>
            <person name="Martijn J."/>
            <person name="Lind A.E."/>
            <person name="van Eijk R."/>
            <person name="Schleper C."/>
            <person name="Guy L."/>
            <person name="Ettema T.J."/>
        </authorList>
    </citation>
    <scope>NUCLEOTIDE SEQUENCE</scope>
</reference>